<accession>A0A9N9WTP5</accession>
<keyword evidence="3 12" id="KW-0813">Transport</keyword>
<dbReference type="PANTHER" id="PTHR11690:SF288">
    <property type="entry name" value="AMILORIDE-SENSITIVE NA+ CHANNEL-RELATED"/>
    <property type="match status" value="1"/>
</dbReference>
<gene>
    <name evidence="13" type="ORF">CHIRRI_LOCUS7749</name>
</gene>
<dbReference type="Gene3D" id="1.10.287.770">
    <property type="entry name" value="YojJ-like"/>
    <property type="match status" value="1"/>
</dbReference>
<dbReference type="GO" id="GO:0015280">
    <property type="term" value="F:ligand-gated sodium channel activity"/>
    <property type="evidence" value="ECO:0007669"/>
    <property type="project" value="TreeGrafter"/>
</dbReference>
<proteinExistence type="inferred from homology"/>
<keyword evidence="10 12" id="KW-0739">Sodium transport</keyword>
<evidence type="ECO:0000256" key="9">
    <source>
        <dbReference type="ARBA" id="ARBA00023136"/>
    </source>
</evidence>
<evidence type="ECO:0000256" key="3">
    <source>
        <dbReference type="ARBA" id="ARBA00022448"/>
    </source>
</evidence>
<comment type="subcellular location">
    <subcellularLocation>
        <location evidence="1">Membrane</location>
        <topology evidence="1">Multi-pass membrane protein</topology>
    </subcellularLocation>
</comment>
<evidence type="ECO:0000256" key="2">
    <source>
        <dbReference type="ARBA" id="ARBA00007193"/>
    </source>
</evidence>
<evidence type="ECO:0000313" key="13">
    <source>
        <dbReference type="EMBL" id="CAG9804871.1"/>
    </source>
</evidence>
<evidence type="ECO:0000313" key="14">
    <source>
        <dbReference type="Proteomes" id="UP001153620"/>
    </source>
</evidence>
<keyword evidence="14" id="KW-1185">Reference proteome</keyword>
<keyword evidence="11 12" id="KW-0407">Ion channel</keyword>
<protein>
    <submittedName>
        <fullName evidence="13">Uncharacterized protein</fullName>
    </submittedName>
</protein>
<dbReference type="InterPro" id="IPR001873">
    <property type="entry name" value="ENaC"/>
</dbReference>
<keyword evidence="4 12" id="KW-0894">Sodium channel</keyword>
<evidence type="ECO:0000256" key="6">
    <source>
        <dbReference type="ARBA" id="ARBA00022989"/>
    </source>
</evidence>
<reference evidence="13" key="2">
    <citation type="submission" date="2022-10" db="EMBL/GenBank/DDBJ databases">
        <authorList>
            <consortium name="ENA_rothamsted_submissions"/>
            <consortium name="culmorum"/>
            <person name="King R."/>
        </authorList>
    </citation>
    <scope>NUCLEOTIDE SEQUENCE</scope>
</reference>
<dbReference type="AlphaFoldDB" id="A0A9N9WTP5"/>
<dbReference type="PANTHER" id="PTHR11690">
    <property type="entry name" value="AMILORIDE-SENSITIVE SODIUM CHANNEL-RELATED"/>
    <property type="match status" value="1"/>
</dbReference>
<dbReference type="Pfam" id="PF00858">
    <property type="entry name" value="ASC"/>
    <property type="match status" value="1"/>
</dbReference>
<keyword evidence="6" id="KW-1133">Transmembrane helix</keyword>
<evidence type="ECO:0000256" key="11">
    <source>
        <dbReference type="ARBA" id="ARBA00023303"/>
    </source>
</evidence>
<sequence>MNRCNCCALKASTFTKCARGIVFCVSIVGLLYYVNECYKKLKVTPEVLVNEKIVNSWSVPFPAVTVCAPLIAKSEILNFTKCQEELTHGRDLNDDVMEKLVAYQHVCPEPFYLASLRNKYVESGKDHGVILKRISSKINDVLNICAVDDFVGCKHIYIRSLTDAGFCYSFNMLGYQSIFNNGIVKDFDVYKRTKIVKTFDPNVVPEFYDDVNNPEPSSWSLQKGYPVNDNSSHPVPAVTGRALIAQLKIRRDENPNFCRDRSSLYFVFLHLPNEVATRMHQNHFFKLNTVNVLQISAEIKENDKSLRSFSKQERACFFEGERRLKFFKSYTKINCENECLINFTRRQCGCVRPTMPRTKDMNVCKLKDIPCYQAIAKSWPMSYFKSTERHPKYTNFFCGCMPLCTQIKYTIIDKVTISTAQQNDGHDYSTLTIKFDEAQIVKRTNYVTYKLQNFMSDVGGLVGFFLGFSMLSLFESALKLFSLLKVVLDRLVSKQTEQEVTTENKNEVQSLNNVVWTEDETNVSERKEQIFIIPKRPSTPLVVEDLEM</sequence>
<dbReference type="GO" id="GO:0005886">
    <property type="term" value="C:plasma membrane"/>
    <property type="evidence" value="ECO:0007669"/>
    <property type="project" value="TreeGrafter"/>
</dbReference>
<evidence type="ECO:0000256" key="5">
    <source>
        <dbReference type="ARBA" id="ARBA00022692"/>
    </source>
</evidence>
<evidence type="ECO:0000256" key="4">
    <source>
        <dbReference type="ARBA" id="ARBA00022461"/>
    </source>
</evidence>
<reference evidence="13" key="1">
    <citation type="submission" date="2022-01" db="EMBL/GenBank/DDBJ databases">
        <authorList>
            <person name="King R."/>
        </authorList>
    </citation>
    <scope>NUCLEOTIDE SEQUENCE</scope>
</reference>
<evidence type="ECO:0000256" key="1">
    <source>
        <dbReference type="ARBA" id="ARBA00004141"/>
    </source>
</evidence>
<keyword evidence="7" id="KW-0915">Sodium</keyword>
<evidence type="ECO:0000256" key="12">
    <source>
        <dbReference type="RuleBase" id="RU000679"/>
    </source>
</evidence>
<keyword evidence="9" id="KW-0472">Membrane</keyword>
<name>A0A9N9WTP5_9DIPT</name>
<comment type="similarity">
    <text evidence="2 12">Belongs to the amiloride-sensitive sodium channel (TC 1.A.6) family.</text>
</comment>
<evidence type="ECO:0000256" key="10">
    <source>
        <dbReference type="ARBA" id="ARBA00023201"/>
    </source>
</evidence>
<dbReference type="OrthoDB" id="7759848at2759"/>
<dbReference type="Gene3D" id="1.10.287.820">
    <property type="entry name" value="Acid-sensing ion channel domain"/>
    <property type="match status" value="1"/>
</dbReference>
<organism evidence="13 14">
    <name type="scientific">Chironomus riparius</name>
    <dbReference type="NCBI Taxonomy" id="315576"/>
    <lineage>
        <taxon>Eukaryota</taxon>
        <taxon>Metazoa</taxon>
        <taxon>Ecdysozoa</taxon>
        <taxon>Arthropoda</taxon>
        <taxon>Hexapoda</taxon>
        <taxon>Insecta</taxon>
        <taxon>Pterygota</taxon>
        <taxon>Neoptera</taxon>
        <taxon>Endopterygota</taxon>
        <taxon>Diptera</taxon>
        <taxon>Nematocera</taxon>
        <taxon>Chironomoidea</taxon>
        <taxon>Chironomidae</taxon>
        <taxon>Chironominae</taxon>
        <taxon>Chironomus</taxon>
    </lineage>
</organism>
<evidence type="ECO:0000256" key="8">
    <source>
        <dbReference type="ARBA" id="ARBA00023065"/>
    </source>
</evidence>
<evidence type="ECO:0000256" key="7">
    <source>
        <dbReference type="ARBA" id="ARBA00023053"/>
    </source>
</evidence>
<keyword evidence="8 12" id="KW-0406">Ion transport</keyword>
<keyword evidence="5 12" id="KW-0812">Transmembrane</keyword>
<dbReference type="Proteomes" id="UP001153620">
    <property type="component" value="Chromosome 2"/>
</dbReference>
<dbReference type="EMBL" id="OU895878">
    <property type="protein sequence ID" value="CAG9804871.1"/>
    <property type="molecule type" value="Genomic_DNA"/>
</dbReference>